<dbReference type="Pfam" id="PF08341">
    <property type="entry name" value="TED"/>
    <property type="match status" value="1"/>
</dbReference>
<dbReference type="InterPro" id="IPR041100">
    <property type="entry name" value="TQ"/>
</dbReference>
<gene>
    <name evidence="5" type="ORF">GCM10017596_10980</name>
</gene>
<keyword evidence="1" id="KW-1133">Transmembrane helix</keyword>
<evidence type="ECO:0000313" key="5">
    <source>
        <dbReference type="EMBL" id="GLK01383.1"/>
    </source>
</evidence>
<dbReference type="NCBIfam" id="NF033903">
    <property type="entry name" value="VaFE_rpt"/>
    <property type="match status" value="1"/>
</dbReference>
<keyword evidence="6" id="KW-1185">Reference proteome</keyword>
<dbReference type="NCBIfam" id="TIGR03934">
    <property type="entry name" value="TQXA_dom"/>
    <property type="match status" value="1"/>
</dbReference>
<keyword evidence="2" id="KW-0732">Signal</keyword>
<name>A0A9W6HRV6_9MICO</name>
<dbReference type="InterPro" id="IPR023849">
    <property type="entry name" value="TQXA_dom"/>
</dbReference>
<dbReference type="Proteomes" id="UP001142325">
    <property type="component" value="Unassembled WGS sequence"/>
</dbReference>
<dbReference type="AlphaFoldDB" id="A0A9W6HRV6"/>
<keyword evidence="1" id="KW-0472">Membrane</keyword>
<evidence type="ECO:0000256" key="2">
    <source>
        <dbReference type="SAM" id="SignalP"/>
    </source>
</evidence>
<proteinExistence type="predicted"/>
<evidence type="ECO:0000313" key="6">
    <source>
        <dbReference type="Proteomes" id="UP001142325"/>
    </source>
</evidence>
<feature type="transmembrane region" description="Helical" evidence="1">
    <location>
        <begin position="459"/>
        <end position="478"/>
    </location>
</feature>
<evidence type="ECO:0000259" key="4">
    <source>
        <dbReference type="Pfam" id="PF18202"/>
    </source>
</evidence>
<reference evidence="5" key="2">
    <citation type="submission" date="2023-01" db="EMBL/GenBank/DDBJ databases">
        <authorList>
            <person name="Sun Q."/>
            <person name="Evtushenko L."/>
        </authorList>
    </citation>
    <scope>NUCLEOTIDE SEQUENCE</scope>
    <source>
        <strain evidence="5">VKM Ac-1958</strain>
    </source>
</reference>
<dbReference type="Pfam" id="PF18202">
    <property type="entry name" value="TQ"/>
    <property type="match status" value="1"/>
</dbReference>
<protein>
    <submittedName>
        <fullName evidence="5">TQXA domain-containing protein</fullName>
    </submittedName>
</protein>
<reference evidence="5" key="1">
    <citation type="journal article" date="2014" name="Int. J. Syst. Evol. Microbiol.">
        <title>Complete genome sequence of Corynebacterium casei LMG S-19264T (=DSM 44701T), isolated from a smear-ripened cheese.</title>
        <authorList>
            <consortium name="US DOE Joint Genome Institute (JGI-PGF)"/>
            <person name="Walter F."/>
            <person name="Albersmeier A."/>
            <person name="Kalinowski J."/>
            <person name="Ruckert C."/>
        </authorList>
    </citation>
    <scope>NUCLEOTIDE SEQUENCE</scope>
    <source>
        <strain evidence="5">VKM Ac-1958</strain>
    </source>
</reference>
<evidence type="ECO:0000256" key="1">
    <source>
        <dbReference type="SAM" id="Phobius"/>
    </source>
</evidence>
<feature type="chain" id="PRO_5040763309" evidence="2">
    <location>
        <begin position="22"/>
        <end position="485"/>
    </location>
</feature>
<dbReference type="Gene3D" id="1.10.150.480">
    <property type="match status" value="1"/>
</dbReference>
<sequence length="485" mass="49131">MFAGALLALGVIFAPGGAALAAEIENGDPVYIGGREGYSGTGIFPIWSSGSQAGEPDYWAYCIEHDVSAKTGLQGTVGDVDSFLGSNYFADPAIPGKVRWVLAHSYPAVSLEELAAEAGVPVISRSDAIEATQYAIWRYTDLNFDAAWAWETPESEAAYWYLVNGANASPGLTPGELTVTASVTAPSAAQIAGTLVGPFVVNTNQATVALSVDPVVTVTDVDGNAIDVNTVADGQEIYLDLRGTTTTGSATVRVVADGAATGKVVSVPNTPGGTPSEADHAQTIILVAPGSATTTAEAAVTWAAVPVAVVPAIGTSLVDSADGDRVLAWNGGTVIDTVAYENLVPGTEYTLVGELMRKADGSSTGITGTTTFTPTSANGSVDVRFVVPEGFAGQTLVAFEWLFVGTDTLGEPVAAHTDIEDAAQTVVVDTTVPVAPVVPAAPSPSGGQHLAATGSPAPVALAAGALLSVLAGAALMIARRRSAEA</sequence>
<feature type="domain" description="Thioester" evidence="3">
    <location>
        <begin position="59"/>
        <end position="167"/>
    </location>
</feature>
<dbReference type="Gene3D" id="2.60.40.3930">
    <property type="match status" value="1"/>
</dbReference>
<keyword evidence="1" id="KW-0812">Transmembrane</keyword>
<evidence type="ECO:0000259" key="3">
    <source>
        <dbReference type="Pfam" id="PF08341"/>
    </source>
</evidence>
<dbReference type="EMBL" id="BSET01000001">
    <property type="protein sequence ID" value="GLK01383.1"/>
    <property type="molecule type" value="Genomic_DNA"/>
</dbReference>
<feature type="domain" description="T-Q ester bond containing" evidence="4">
    <location>
        <begin position="311"/>
        <end position="428"/>
    </location>
</feature>
<organism evidence="5 6">
    <name type="scientific">Microbacterium keratanolyticum</name>
    <dbReference type="NCBI Taxonomy" id="67574"/>
    <lineage>
        <taxon>Bacteria</taxon>
        <taxon>Bacillati</taxon>
        <taxon>Actinomycetota</taxon>
        <taxon>Actinomycetes</taxon>
        <taxon>Micrococcales</taxon>
        <taxon>Microbacteriaceae</taxon>
        <taxon>Microbacterium</taxon>
    </lineage>
</organism>
<feature type="signal peptide" evidence="2">
    <location>
        <begin position="1"/>
        <end position="21"/>
    </location>
</feature>
<accession>A0A9W6HRV6</accession>
<comment type="caution">
    <text evidence="5">The sequence shown here is derived from an EMBL/GenBank/DDBJ whole genome shotgun (WGS) entry which is preliminary data.</text>
</comment>
<dbReference type="InterPro" id="IPR013552">
    <property type="entry name" value="Thioester_dom"/>
</dbReference>